<dbReference type="GO" id="GO:0016746">
    <property type="term" value="F:acyltransferase activity"/>
    <property type="evidence" value="ECO:0007669"/>
    <property type="project" value="UniProtKB-KW"/>
</dbReference>
<evidence type="ECO:0000313" key="2">
    <source>
        <dbReference type="EMBL" id="MFD2555296.1"/>
    </source>
</evidence>
<accession>A0ABW5L292</accession>
<evidence type="ECO:0000313" key="3">
    <source>
        <dbReference type="Proteomes" id="UP001597440"/>
    </source>
</evidence>
<keyword evidence="2" id="KW-0012">Acyltransferase</keyword>
<dbReference type="SUPFAM" id="SSF55729">
    <property type="entry name" value="Acyl-CoA N-acyltransferases (Nat)"/>
    <property type="match status" value="1"/>
</dbReference>
<keyword evidence="2" id="KW-0808">Transferase</keyword>
<dbReference type="RefSeq" id="WP_210353651.1">
    <property type="nucleotide sequence ID" value="NZ_JAEQMU010000001.1"/>
</dbReference>
<sequence length="171" mass="19648">MNINTKFTVATDEGTRVLDVLTKELAIEKFTHLLDKETLVDYISDRFNLKVLVDELNSMSNQWLVVYVDDIAAGYARITTQGKKIAILEGKRVVRIADFGVLEKYHSNEVMNSLLDKCIQVCRSYEGIWINEYIESPLISSFEAKGFVQQHEGDNQHDDLPLKSHYFVLFL</sequence>
<dbReference type="InterPro" id="IPR000182">
    <property type="entry name" value="GNAT_dom"/>
</dbReference>
<dbReference type="InterPro" id="IPR016181">
    <property type="entry name" value="Acyl_CoA_acyltransferase"/>
</dbReference>
<dbReference type="Pfam" id="PF00583">
    <property type="entry name" value="Acetyltransf_1"/>
    <property type="match status" value="1"/>
</dbReference>
<organism evidence="2 3">
    <name type="scientific">Sphingobacterium tabacisoli</name>
    <dbReference type="NCBI Taxonomy" id="2044855"/>
    <lineage>
        <taxon>Bacteria</taxon>
        <taxon>Pseudomonadati</taxon>
        <taxon>Bacteroidota</taxon>
        <taxon>Sphingobacteriia</taxon>
        <taxon>Sphingobacteriales</taxon>
        <taxon>Sphingobacteriaceae</taxon>
        <taxon>Sphingobacterium</taxon>
    </lineage>
</organism>
<reference evidence="3" key="1">
    <citation type="journal article" date="2019" name="Int. J. Syst. Evol. Microbiol.">
        <title>The Global Catalogue of Microorganisms (GCM) 10K type strain sequencing project: providing services to taxonomists for standard genome sequencing and annotation.</title>
        <authorList>
            <consortium name="The Broad Institute Genomics Platform"/>
            <consortium name="The Broad Institute Genome Sequencing Center for Infectious Disease"/>
            <person name="Wu L."/>
            <person name="Ma J."/>
        </authorList>
    </citation>
    <scope>NUCLEOTIDE SEQUENCE [LARGE SCALE GENOMIC DNA]</scope>
    <source>
        <strain evidence="3">KCTC 52298</strain>
    </source>
</reference>
<keyword evidence="3" id="KW-1185">Reference proteome</keyword>
<dbReference type="EC" id="2.3.1.-" evidence="2"/>
<gene>
    <name evidence="2" type="ORF">ACFSQW_12890</name>
</gene>
<comment type="caution">
    <text evidence="2">The sequence shown here is derived from an EMBL/GenBank/DDBJ whole genome shotgun (WGS) entry which is preliminary data.</text>
</comment>
<dbReference type="Proteomes" id="UP001597440">
    <property type="component" value="Unassembled WGS sequence"/>
</dbReference>
<name>A0ABW5L292_9SPHI</name>
<proteinExistence type="predicted"/>
<dbReference type="Gene3D" id="3.40.630.30">
    <property type="match status" value="1"/>
</dbReference>
<dbReference type="EMBL" id="JBHULD010000014">
    <property type="protein sequence ID" value="MFD2555296.1"/>
    <property type="molecule type" value="Genomic_DNA"/>
</dbReference>
<evidence type="ECO:0000259" key="1">
    <source>
        <dbReference type="Pfam" id="PF00583"/>
    </source>
</evidence>
<protein>
    <submittedName>
        <fullName evidence="2">GNAT family N-acetyltransferase</fullName>
        <ecNumber evidence="2">2.3.1.-</ecNumber>
    </submittedName>
</protein>
<feature type="domain" description="N-acetyltransferase" evidence="1">
    <location>
        <begin position="56"/>
        <end position="128"/>
    </location>
</feature>